<keyword evidence="7" id="KW-1185">Reference proteome</keyword>
<reference evidence="6" key="1">
    <citation type="submission" date="2025-08" db="UniProtKB">
        <authorList>
            <consortium name="Ensembl"/>
        </authorList>
    </citation>
    <scope>IDENTIFICATION</scope>
</reference>
<dbReference type="InterPro" id="IPR039008">
    <property type="entry name" value="IF_rod_dom"/>
</dbReference>
<dbReference type="SMART" id="SM01391">
    <property type="entry name" value="Filament"/>
    <property type="match status" value="1"/>
</dbReference>
<dbReference type="PROSITE" id="PS51842">
    <property type="entry name" value="IF_ROD_2"/>
    <property type="match status" value="1"/>
</dbReference>
<dbReference type="AlphaFoldDB" id="A0A8C5FLT6"/>
<dbReference type="InterPro" id="IPR050405">
    <property type="entry name" value="Intermediate_filament"/>
</dbReference>
<evidence type="ECO:0000259" key="5">
    <source>
        <dbReference type="PROSITE" id="PS51842"/>
    </source>
</evidence>
<evidence type="ECO:0000256" key="2">
    <source>
        <dbReference type="ARBA" id="ARBA00023054"/>
    </source>
</evidence>
<dbReference type="OMA" id="CERTIRG"/>
<dbReference type="GO" id="GO:0099184">
    <property type="term" value="F:structural constituent of postsynaptic intermediate filament cytoskeleton"/>
    <property type="evidence" value="ECO:0007669"/>
    <property type="project" value="TreeGrafter"/>
</dbReference>
<dbReference type="Gene3D" id="1.20.5.500">
    <property type="entry name" value="Single helix bin"/>
    <property type="match status" value="1"/>
</dbReference>
<dbReference type="Proteomes" id="UP000694546">
    <property type="component" value="Chromosome 5"/>
</dbReference>
<sequence length="486" mass="53937">MCMCVSVCVGVCLAVCVCVCVFVCVCERTIRGSSPQRSVSWCSATALACSQRRCAEKGGLQKPYKNFLNPATSTTSSLLLLLLLLTSTMTYDPYSSYRRPWDVFRGPPAALKPAMPSCLYGSSSPRPPPSAAGPRRLQRPAVSYPSSWASASCWGPAGGASDRLDLAQASSQNTELLGVRSQEREQLGGLNDRFATYIEKVRRLELQNRALLAQLEALRRRQGEPSRLHALYEGEARGLRAAVDGESCEKARAEEVREHLRGVLEELRERCEAESQRRLEAEEELGREREEAGRAALAGADAEASLATLADELGFLKKVFGEEHAELTAQVQQQQATCAGVEAEVSRPDLSSALRDIRGQYERLAARNRQGAEDWYRSKFASVAEAASRNGEAVHAIREETLEYRRMLQTRSAEVEGLRAVVDSLTRQTQELEETQEGEVEKCQIRIGELETDISDAKQEMSRYLREYQDLLNVKMALDIEITAYR</sequence>
<dbReference type="Ensembl" id="ENSGMOT00000032117.1">
    <property type="protein sequence ID" value="ENSGMOP00000046257.1"/>
    <property type="gene ID" value="ENSGMOG00000034444.1"/>
</dbReference>
<feature type="chain" id="PRO_5045234281" evidence="4">
    <location>
        <begin position="19"/>
        <end position="486"/>
    </location>
</feature>
<dbReference type="Gene3D" id="1.20.5.170">
    <property type="match status" value="1"/>
</dbReference>
<keyword evidence="4" id="KW-0732">Signal</keyword>
<evidence type="ECO:0000313" key="6">
    <source>
        <dbReference type="Ensembl" id="ENSGMOP00000046257.1"/>
    </source>
</evidence>
<dbReference type="Gene3D" id="1.20.5.1160">
    <property type="entry name" value="Vasodilator-stimulated phosphoprotein"/>
    <property type="match status" value="1"/>
</dbReference>
<dbReference type="GeneTree" id="ENSGT00940000165724"/>
<dbReference type="GO" id="GO:0030424">
    <property type="term" value="C:axon"/>
    <property type="evidence" value="ECO:0007669"/>
    <property type="project" value="TreeGrafter"/>
</dbReference>
<feature type="domain" description="IF rod" evidence="5">
    <location>
        <begin position="183"/>
        <end position="486"/>
    </location>
</feature>
<name>A0A8C5FLT6_GADMO</name>
<feature type="coiled-coil region" evidence="3">
    <location>
        <begin position="415"/>
        <end position="474"/>
    </location>
</feature>
<organism evidence="6 7">
    <name type="scientific">Gadus morhua</name>
    <name type="common">Atlantic cod</name>
    <dbReference type="NCBI Taxonomy" id="8049"/>
    <lineage>
        <taxon>Eukaryota</taxon>
        <taxon>Metazoa</taxon>
        <taxon>Chordata</taxon>
        <taxon>Craniata</taxon>
        <taxon>Vertebrata</taxon>
        <taxon>Euteleostomi</taxon>
        <taxon>Actinopterygii</taxon>
        <taxon>Neopterygii</taxon>
        <taxon>Teleostei</taxon>
        <taxon>Neoteleostei</taxon>
        <taxon>Acanthomorphata</taxon>
        <taxon>Zeiogadaria</taxon>
        <taxon>Gadariae</taxon>
        <taxon>Gadiformes</taxon>
        <taxon>Gadoidei</taxon>
        <taxon>Gadidae</taxon>
        <taxon>Gadus</taxon>
    </lineage>
</organism>
<proteinExistence type="predicted"/>
<protein>
    <submittedName>
        <fullName evidence="6">Si:dkey-33c12.3</fullName>
    </submittedName>
</protein>
<accession>A0A8C5FLT6</accession>
<evidence type="ECO:0000256" key="1">
    <source>
        <dbReference type="ARBA" id="ARBA00022754"/>
    </source>
</evidence>
<dbReference type="GO" id="GO:0005882">
    <property type="term" value="C:intermediate filament"/>
    <property type="evidence" value="ECO:0007669"/>
    <property type="project" value="UniProtKB-KW"/>
</dbReference>
<evidence type="ECO:0000256" key="3">
    <source>
        <dbReference type="SAM" id="Coils"/>
    </source>
</evidence>
<keyword evidence="2 3" id="KW-0175">Coiled coil</keyword>
<reference evidence="6" key="2">
    <citation type="submission" date="2025-09" db="UniProtKB">
        <authorList>
            <consortium name="Ensembl"/>
        </authorList>
    </citation>
    <scope>IDENTIFICATION</scope>
</reference>
<dbReference type="GO" id="GO:0033693">
    <property type="term" value="P:neurofilament bundle assembly"/>
    <property type="evidence" value="ECO:0007669"/>
    <property type="project" value="TreeGrafter"/>
</dbReference>
<dbReference type="PANTHER" id="PTHR45652:SF4">
    <property type="entry name" value="INTERMEDIATE FILAMENT PROTEIN-LIKE"/>
    <property type="match status" value="1"/>
</dbReference>
<dbReference type="GO" id="GO:0099160">
    <property type="term" value="C:postsynaptic intermediate filament cytoskeleton"/>
    <property type="evidence" value="ECO:0007669"/>
    <property type="project" value="TreeGrafter"/>
</dbReference>
<feature type="coiled-coil region" evidence="3">
    <location>
        <begin position="250"/>
        <end position="291"/>
    </location>
</feature>
<evidence type="ECO:0000313" key="7">
    <source>
        <dbReference type="Proteomes" id="UP000694546"/>
    </source>
</evidence>
<dbReference type="GO" id="GO:0005737">
    <property type="term" value="C:cytoplasm"/>
    <property type="evidence" value="ECO:0007669"/>
    <property type="project" value="TreeGrafter"/>
</dbReference>
<evidence type="ECO:0000256" key="4">
    <source>
        <dbReference type="SAM" id="SignalP"/>
    </source>
</evidence>
<dbReference type="Pfam" id="PF00038">
    <property type="entry name" value="Filament"/>
    <property type="match status" value="1"/>
</dbReference>
<dbReference type="PANTHER" id="PTHR45652">
    <property type="entry name" value="GLIAL FIBRILLARY ACIDIC PROTEIN"/>
    <property type="match status" value="1"/>
</dbReference>
<feature type="signal peptide" evidence="4">
    <location>
        <begin position="1"/>
        <end position="18"/>
    </location>
</feature>
<keyword evidence="1" id="KW-0403">Intermediate filament</keyword>
<dbReference type="SUPFAM" id="SSF64593">
    <property type="entry name" value="Intermediate filament protein, coiled coil region"/>
    <property type="match status" value="2"/>
</dbReference>